<evidence type="ECO:0000256" key="2">
    <source>
        <dbReference type="ARBA" id="ARBA00022692"/>
    </source>
</evidence>
<dbReference type="InterPro" id="IPR006694">
    <property type="entry name" value="Fatty_acid_hydroxylase"/>
</dbReference>
<keyword evidence="4 5" id="KW-0472">Membrane</keyword>
<keyword evidence="3 5" id="KW-1133">Transmembrane helix</keyword>
<dbReference type="GO" id="GO:0008610">
    <property type="term" value="P:lipid biosynthetic process"/>
    <property type="evidence" value="ECO:0007669"/>
    <property type="project" value="InterPro"/>
</dbReference>
<keyword evidence="8" id="KW-1185">Reference proteome</keyword>
<evidence type="ECO:0000313" key="8">
    <source>
        <dbReference type="Proteomes" id="UP000238220"/>
    </source>
</evidence>
<evidence type="ECO:0000256" key="4">
    <source>
        <dbReference type="ARBA" id="ARBA00023136"/>
    </source>
</evidence>
<gene>
    <name evidence="7" type="ORF">C3942_19715</name>
</gene>
<dbReference type="Pfam" id="PF04116">
    <property type="entry name" value="FA_hydroxylase"/>
    <property type="match status" value="1"/>
</dbReference>
<dbReference type="EMBL" id="PSNW01000015">
    <property type="protein sequence ID" value="PPE72128.1"/>
    <property type="molecule type" value="Genomic_DNA"/>
</dbReference>
<feature type="domain" description="Fatty acid hydroxylase" evidence="6">
    <location>
        <begin position="212"/>
        <end position="343"/>
    </location>
</feature>
<accession>A0A2S5TBB4</accession>
<evidence type="ECO:0000256" key="1">
    <source>
        <dbReference type="ARBA" id="ARBA00004370"/>
    </source>
</evidence>
<name>A0A2S5TBB4_9GAMM</name>
<dbReference type="GO" id="GO:0005506">
    <property type="term" value="F:iron ion binding"/>
    <property type="evidence" value="ECO:0007669"/>
    <property type="project" value="InterPro"/>
</dbReference>
<feature type="transmembrane region" description="Helical" evidence="5">
    <location>
        <begin position="89"/>
        <end position="107"/>
    </location>
</feature>
<sequence>MSMEQWVTKTFASDEPAGFGYGWISGTLSVFLGALSIFAVLCFRYPEYLVFEELRGKYPIPLMRAILELSIGLSFFLAFLSAMLRRKKVLAVTGILLALIAVALGGSDVPLGRYQGSERHFYLGLDWFILTLLVLTLVFVPMERLFPYRRGQSVFRRGWVTDLQHFFVSHLLVQLITYLTLLPATVIFAWLTGPQLQAAVQSQPLWLQFIEVMIVADLAEYAIHRTFHTTPWLWRFHAVHHSVEHMDWIAGSRLHLLDIVIVRGTTFLPLYLLGFAQPAVYAYLAFVSFHAVFLHSNVGGRFGWLEHVIALPRFHHWHHSSEQEALDKNFALHFPWIDALFGTKHLPRDRWPSTYGVLGYTLPEGWWAQLLWPFKRAGQSKPPHHAPET</sequence>
<feature type="transmembrane region" description="Helical" evidence="5">
    <location>
        <begin position="127"/>
        <end position="146"/>
    </location>
</feature>
<evidence type="ECO:0000256" key="5">
    <source>
        <dbReference type="SAM" id="Phobius"/>
    </source>
</evidence>
<dbReference type="AlphaFoldDB" id="A0A2S5TBB4"/>
<evidence type="ECO:0000259" key="6">
    <source>
        <dbReference type="Pfam" id="PF04116"/>
    </source>
</evidence>
<comment type="subcellular location">
    <subcellularLocation>
        <location evidence="1">Membrane</location>
    </subcellularLocation>
</comment>
<evidence type="ECO:0000313" key="7">
    <source>
        <dbReference type="EMBL" id="PPE72128.1"/>
    </source>
</evidence>
<protein>
    <submittedName>
        <fullName evidence="7">Sterol desaturase</fullName>
    </submittedName>
</protein>
<dbReference type="PANTHER" id="PTHR11863">
    <property type="entry name" value="STEROL DESATURASE"/>
    <property type="match status" value="1"/>
</dbReference>
<organism evidence="7 8">
    <name type="scientific">Solimonas fluminis</name>
    <dbReference type="NCBI Taxonomy" id="2086571"/>
    <lineage>
        <taxon>Bacteria</taxon>
        <taxon>Pseudomonadati</taxon>
        <taxon>Pseudomonadota</taxon>
        <taxon>Gammaproteobacteria</taxon>
        <taxon>Nevskiales</taxon>
        <taxon>Nevskiaceae</taxon>
        <taxon>Solimonas</taxon>
    </lineage>
</organism>
<dbReference type="InterPro" id="IPR050307">
    <property type="entry name" value="Sterol_Desaturase_Related"/>
</dbReference>
<dbReference type="RefSeq" id="WP_104232088.1">
    <property type="nucleotide sequence ID" value="NZ_PSNW01000015.1"/>
</dbReference>
<proteinExistence type="predicted"/>
<feature type="transmembrane region" description="Helical" evidence="5">
    <location>
        <begin position="167"/>
        <end position="193"/>
    </location>
</feature>
<dbReference type="Proteomes" id="UP000238220">
    <property type="component" value="Unassembled WGS sequence"/>
</dbReference>
<dbReference type="GO" id="GO:0016020">
    <property type="term" value="C:membrane"/>
    <property type="evidence" value="ECO:0007669"/>
    <property type="project" value="UniProtKB-SubCell"/>
</dbReference>
<feature type="transmembrane region" description="Helical" evidence="5">
    <location>
        <begin position="21"/>
        <end position="41"/>
    </location>
</feature>
<dbReference type="OrthoDB" id="9770329at2"/>
<evidence type="ECO:0000256" key="3">
    <source>
        <dbReference type="ARBA" id="ARBA00022989"/>
    </source>
</evidence>
<dbReference type="GO" id="GO:0016491">
    <property type="term" value="F:oxidoreductase activity"/>
    <property type="evidence" value="ECO:0007669"/>
    <property type="project" value="InterPro"/>
</dbReference>
<keyword evidence="2 5" id="KW-0812">Transmembrane</keyword>
<feature type="transmembrane region" description="Helical" evidence="5">
    <location>
        <begin position="280"/>
        <end position="298"/>
    </location>
</feature>
<reference evidence="7 8" key="1">
    <citation type="submission" date="2018-02" db="EMBL/GenBank/DDBJ databases">
        <title>Genome sequencing of Solimonas sp. HR-BB.</title>
        <authorList>
            <person name="Lee Y."/>
            <person name="Jeon C.O."/>
        </authorList>
    </citation>
    <scope>NUCLEOTIDE SEQUENCE [LARGE SCALE GENOMIC DNA]</scope>
    <source>
        <strain evidence="7 8">HR-BB</strain>
    </source>
</reference>
<comment type="caution">
    <text evidence="7">The sequence shown here is derived from an EMBL/GenBank/DDBJ whole genome shotgun (WGS) entry which is preliminary data.</text>
</comment>
<feature type="transmembrane region" description="Helical" evidence="5">
    <location>
        <begin position="61"/>
        <end position="82"/>
    </location>
</feature>